<reference evidence="13" key="1">
    <citation type="submission" date="2020-05" db="EMBL/GenBank/DDBJ databases">
        <title>WGS assembly of Panicum virgatum.</title>
        <authorList>
            <person name="Lovell J.T."/>
            <person name="Jenkins J."/>
            <person name="Shu S."/>
            <person name="Juenger T.E."/>
            <person name="Schmutz J."/>
        </authorList>
    </citation>
    <scope>NUCLEOTIDE SEQUENCE</scope>
    <source>
        <strain evidence="13">AP13</strain>
    </source>
</reference>
<feature type="compositionally biased region" description="Low complexity" evidence="7">
    <location>
        <begin position="1021"/>
        <end position="1033"/>
    </location>
</feature>
<keyword evidence="6 8" id="KW-0472">Membrane</keyword>
<comment type="subcellular location">
    <subcellularLocation>
        <location evidence="1">Membrane</location>
        <topology evidence="1">Single-pass type I membrane protein</topology>
    </subcellularLocation>
</comment>
<dbReference type="Pfam" id="PF12371">
    <property type="entry name" value="TMEM131_like_N"/>
    <property type="match status" value="1"/>
</dbReference>
<feature type="domain" description="TMEM131L fifth Ig-like" evidence="12">
    <location>
        <begin position="820"/>
        <end position="885"/>
    </location>
</feature>
<feature type="transmembrane region" description="Helical" evidence="8">
    <location>
        <begin position="880"/>
        <end position="903"/>
    </location>
</feature>
<evidence type="ECO:0000256" key="3">
    <source>
        <dbReference type="ARBA" id="ARBA00022692"/>
    </source>
</evidence>
<evidence type="ECO:0000256" key="5">
    <source>
        <dbReference type="ARBA" id="ARBA00022989"/>
    </source>
</evidence>
<dbReference type="Pfam" id="PF24501">
    <property type="entry name" value="Ig_TMEM131L_5"/>
    <property type="match status" value="1"/>
</dbReference>
<dbReference type="InterPro" id="IPR056001">
    <property type="entry name" value="DUF7579"/>
</dbReference>
<evidence type="ECO:0000256" key="8">
    <source>
        <dbReference type="SAM" id="Phobius"/>
    </source>
</evidence>
<evidence type="ECO:0000256" key="2">
    <source>
        <dbReference type="ARBA" id="ARBA00006682"/>
    </source>
</evidence>
<evidence type="ECO:0000259" key="10">
    <source>
        <dbReference type="Pfam" id="PF24474"/>
    </source>
</evidence>
<proteinExistence type="inferred from homology"/>
<feature type="region of interest" description="Disordered" evidence="7">
    <location>
        <begin position="976"/>
        <end position="1107"/>
    </location>
</feature>
<comment type="caution">
    <text evidence="13">The sequence shown here is derived from an EMBL/GenBank/DDBJ whole genome shotgun (WGS) entry which is preliminary data.</text>
</comment>
<feature type="compositionally biased region" description="Basic and acidic residues" evidence="7">
    <location>
        <begin position="1007"/>
        <end position="1019"/>
    </location>
</feature>
<feature type="region of interest" description="Disordered" evidence="7">
    <location>
        <begin position="1252"/>
        <end position="1278"/>
    </location>
</feature>
<dbReference type="Pfam" id="PF24499">
    <property type="entry name" value="Ig_TMEM131L_4"/>
    <property type="match status" value="1"/>
</dbReference>
<feature type="domain" description="TMEM131L fourth Ig-like" evidence="11">
    <location>
        <begin position="646"/>
        <end position="767"/>
    </location>
</feature>
<dbReference type="InterPro" id="IPR055436">
    <property type="entry name" value="Ig_TMEM131L_4"/>
</dbReference>
<evidence type="ECO:0000256" key="4">
    <source>
        <dbReference type="ARBA" id="ARBA00022729"/>
    </source>
</evidence>
<keyword evidence="14" id="KW-1185">Reference proteome</keyword>
<dbReference type="InterPro" id="IPR013783">
    <property type="entry name" value="Ig-like_fold"/>
</dbReference>
<name>A0A8T0N3J7_PANVG</name>
<evidence type="ECO:0000256" key="6">
    <source>
        <dbReference type="ARBA" id="ARBA00023136"/>
    </source>
</evidence>
<evidence type="ECO:0000259" key="9">
    <source>
        <dbReference type="Pfam" id="PF12371"/>
    </source>
</evidence>
<feature type="domain" description="Transmembrane protein 131-like N-terminal" evidence="9">
    <location>
        <begin position="204"/>
        <end position="287"/>
    </location>
</feature>
<feature type="region of interest" description="Disordered" evidence="7">
    <location>
        <begin position="1"/>
        <end position="25"/>
    </location>
</feature>
<gene>
    <name evidence="13" type="ORF">PVAP13_9NG813600</name>
</gene>
<evidence type="ECO:0000256" key="1">
    <source>
        <dbReference type="ARBA" id="ARBA00004479"/>
    </source>
</evidence>
<feature type="region of interest" description="Disordered" evidence="7">
    <location>
        <begin position="1121"/>
        <end position="1161"/>
    </location>
</feature>
<feature type="compositionally biased region" description="Low complexity" evidence="7">
    <location>
        <begin position="1148"/>
        <end position="1160"/>
    </location>
</feature>
<evidence type="ECO:0000313" key="14">
    <source>
        <dbReference type="Proteomes" id="UP000823388"/>
    </source>
</evidence>
<organism evidence="13 14">
    <name type="scientific">Panicum virgatum</name>
    <name type="common">Blackwell switchgrass</name>
    <dbReference type="NCBI Taxonomy" id="38727"/>
    <lineage>
        <taxon>Eukaryota</taxon>
        <taxon>Viridiplantae</taxon>
        <taxon>Streptophyta</taxon>
        <taxon>Embryophyta</taxon>
        <taxon>Tracheophyta</taxon>
        <taxon>Spermatophyta</taxon>
        <taxon>Magnoliopsida</taxon>
        <taxon>Liliopsida</taxon>
        <taxon>Poales</taxon>
        <taxon>Poaceae</taxon>
        <taxon>PACMAD clade</taxon>
        <taxon>Panicoideae</taxon>
        <taxon>Panicodae</taxon>
        <taxon>Paniceae</taxon>
        <taxon>Panicinae</taxon>
        <taxon>Panicum</taxon>
        <taxon>Panicum sect. Hiantes</taxon>
    </lineage>
</organism>
<feature type="domain" description="DUF7579" evidence="10">
    <location>
        <begin position="457"/>
        <end position="567"/>
    </location>
</feature>
<dbReference type="InterPro" id="IPR055437">
    <property type="entry name" value="TMEM131L_Ig_5"/>
</dbReference>
<dbReference type="InterPro" id="IPR039877">
    <property type="entry name" value="TMEM131-like"/>
</dbReference>
<dbReference type="Pfam" id="PF24474">
    <property type="entry name" value="DUF7579"/>
    <property type="match status" value="1"/>
</dbReference>
<dbReference type="PANTHER" id="PTHR22050:SF0">
    <property type="entry name" value="TRANSMEMBRANE PROTEIN 131 HOMOLOG"/>
    <property type="match status" value="1"/>
</dbReference>
<feature type="transmembrane region" description="Helical" evidence="8">
    <location>
        <begin position="915"/>
        <end position="934"/>
    </location>
</feature>
<evidence type="ECO:0000259" key="11">
    <source>
        <dbReference type="Pfam" id="PF24499"/>
    </source>
</evidence>
<sequence length="1278" mass="138399">MVTTVKSRPPHASFAMSGRRHRSSPAAPSCSSFVGGSLLALRCLTLVLLAFSVSAAAAEDCAEESDGADGDGRCLGFRDACADQSAFCFSSSVAHRLLASEDSIKAPDLEVSREWGPSPLPLGFPMSGGGGVVTCSSVDTTLTRVRNGLGRDGDAGVRRNAASCQAPLVPDNWMRASAGVPMELDGTAADVDPSGLHSSLSMNVAINPPVLDWGRRDLYAASMATLTVVNLNNDSTLRLYEPFSTDPQFYVYGFEDLELQPGDNATLTFIFLPKLLGSSSSHLVLQTNFGGFIIHAKGMAVSSPYQILPLTGIDVVIGGQLERNLSIYNPYDDTLYVEEVVVWMSSLESTRYSSHLVCQLGLFDGALELSSSSNWYAASSDESGWPLIYIRPSEQWEVLPSKRNNVIELKLQALSEGKVFGAICLKMSNCTPGTMHTFVTPIEVEVHTRTYYDSSGLIAVTFEHISTCDESGSVFSLSLRNDAPKLLRIVGITEDDRNGPMLFQVKYLNGLILFPDTVTDIALLRYTSSFPEDISFYSCNIVVETNSTLGSSIIIPCKDLVRASLSYTSTAIATESDRPFTRPLYEEDISANARTRILGTMLQTEDLHNVKPMLMRAIKADDTILGQWRSHGTSDGISVLMDHEMMFPVVQIGSQSSKWIKVHNPSLECAAMQLVVNSEEIIDHCKTVTDVSELTFSSKSPEINSTETRFGFSLSDAAITEAHLCPSETALLGPIVFRPSNRCMWSSMVLIRNNLSGVEMLPLRAHGGRQSIVLLEKSKPAWKLEFNLGSNVQNKSTMIKQEVLSSLCSQQLTKEIHVKNSGDLPLEITKVKISGADCGVDGFTVDNCKGFSVAPSESIRMFISFQADFSSAMVQRDLELVMTTGIFPIPMTANIPVCMLNQCRKSYLRSAHCKLLVLSFGALTLLVLVFIRYAPHTLTVSSQDHYIKIDDRKSTIFEENRKSTISKTLKPSFLHQSSKKSRAIKEHKRTEEALAEKYPASVVDNSKSTDDKNNSDEQLHTTSTVSVSPTNPVEGKVSGAAPQTSENLTIRIARDKGKRRKRKVGGAGLSGKFEVSSSHSGNSTPSSPLSQGSTPKQGWSFSGAPSELKHDKKLETGFDVEATTSSAGANREKKTWSQVAKDQPCSRSASPGTTSSSAPGLITTAWRSPMLAISSPIALHARAPGSNLVKDKAVKRGEGAGLKKDFTYDIWGDHFPANLLGIARNGAPCKMPVASEGASYSLFAREPQTLMMKPSSAPPVSRGRGAPPSDVGTGYAIK</sequence>
<evidence type="ECO:0000256" key="7">
    <source>
        <dbReference type="SAM" id="MobiDB-lite"/>
    </source>
</evidence>
<dbReference type="OrthoDB" id="168404at2759"/>
<comment type="similarity">
    <text evidence="2">Belongs to the TMEM131 family.</text>
</comment>
<dbReference type="Proteomes" id="UP000823388">
    <property type="component" value="Chromosome 9N"/>
</dbReference>
<accession>A0A8T0N3J7</accession>
<evidence type="ECO:0008006" key="15">
    <source>
        <dbReference type="Google" id="ProtNLM"/>
    </source>
</evidence>
<feature type="compositionally biased region" description="Basic residues" evidence="7">
    <location>
        <begin position="977"/>
        <end position="987"/>
    </location>
</feature>
<dbReference type="Gene3D" id="2.60.40.10">
    <property type="entry name" value="Immunoglobulins"/>
    <property type="match status" value="1"/>
</dbReference>
<keyword evidence="4" id="KW-0732">Signal</keyword>
<keyword evidence="3 8" id="KW-0812">Transmembrane</keyword>
<dbReference type="InterPro" id="IPR022113">
    <property type="entry name" value="TMEM131L_N"/>
</dbReference>
<dbReference type="AlphaFoldDB" id="A0A8T0N3J7"/>
<evidence type="ECO:0000313" key="13">
    <source>
        <dbReference type="EMBL" id="KAG2542912.1"/>
    </source>
</evidence>
<dbReference type="GO" id="GO:0016020">
    <property type="term" value="C:membrane"/>
    <property type="evidence" value="ECO:0007669"/>
    <property type="project" value="UniProtKB-SubCell"/>
</dbReference>
<protein>
    <recommendedName>
        <fullName evidence="15">Transmembrane protein 131-like N-terminal domain-containing protein</fullName>
    </recommendedName>
</protein>
<evidence type="ECO:0000259" key="12">
    <source>
        <dbReference type="Pfam" id="PF24501"/>
    </source>
</evidence>
<dbReference type="PANTHER" id="PTHR22050">
    <property type="entry name" value="RW1 PROTEIN HOMOLOG"/>
    <property type="match status" value="1"/>
</dbReference>
<keyword evidence="5 8" id="KW-1133">Transmembrane helix</keyword>
<dbReference type="EMBL" id="CM029054">
    <property type="protein sequence ID" value="KAG2542912.1"/>
    <property type="molecule type" value="Genomic_DNA"/>
</dbReference>
<feature type="compositionally biased region" description="Polar residues" evidence="7">
    <location>
        <begin position="1091"/>
        <end position="1100"/>
    </location>
</feature>
<feature type="compositionally biased region" description="Low complexity" evidence="7">
    <location>
        <begin position="1076"/>
        <end position="1090"/>
    </location>
</feature>